<dbReference type="AlphaFoldDB" id="A0A7Y9PJI1"/>
<feature type="domain" description="Glycosyl transferase family 1" evidence="1">
    <location>
        <begin position="200"/>
        <end position="356"/>
    </location>
</feature>
<sequence length="388" mass="43217">MRILHIVGTIDPKAGGVSAAIRYLVAYDSAEYDHEIVSMDDPTAPFLSRIGVPVHAFGPTSSAYAYSSKLVPWLVANRDHFDGVFVHGLWGYGSLAAWRAFRGHTPYAVFVHGMLDSYFKHAFPLKHLKKWLYWHLVEYWVLRNAYKVLFTGDVEARLAKESFWLHRWSPHVVALGTMAPEGDPEVLKEAFWSLCPQVRGRQFLLFLGRIHRKKGCDLLVDAFVKVAAENPGLDLVVAGPDQEEWQFELMTRVATAGMTDRVHWVGMLQGDAKWGAYFASEAFILPSHQENFGIAVAEALACGRPVLLSDKVNIAPDIAADGAGRMEPDTADGTLRLLEGWVQMTAEAREAMGQQALLTFVQRYTMQTNAKAITHIFETVKGASVASR</sequence>
<dbReference type="RefSeq" id="WP_179492610.1">
    <property type="nucleotide sequence ID" value="NZ_JACCCW010000002.1"/>
</dbReference>
<dbReference type="EMBL" id="JACCCW010000002">
    <property type="protein sequence ID" value="NYF80895.1"/>
    <property type="molecule type" value="Genomic_DNA"/>
</dbReference>
<proteinExistence type="predicted"/>
<dbReference type="PANTHER" id="PTHR45947">
    <property type="entry name" value="SULFOQUINOVOSYL TRANSFERASE SQD2"/>
    <property type="match status" value="1"/>
</dbReference>
<evidence type="ECO:0000313" key="3">
    <source>
        <dbReference type="EMBL" id="NYF80895.1"/>
    </source>
</evidence>
<dbReference type="Pfam" id="PF00534">
    <property type="entry name" value="Glycos_transf_1"/>
    <property type="match status" value="1"/>
</dbReference>
<dbReference type="GO" id="GO:0016757">
    <property type="term" value="F:glycosyltransferase activity"/>
    <property type="evidence" value="ECO:0007669"/>
    <property type="project" value="InterPro"/>
</dbReference>
<dbReference type="InterPro" id="IPR001296">
    <property type="entry name" value="Glyco_trans_1"/>
</dbReference>
<accession>A0A7Y9PJI1</accession>
<reference evidence="3 4" key="1">
    <citation type="submission" date="2020-07" db="EMBL/GenBank/DDBJ databases">
        <title>Genomic Encyclopedia of Type Strains, Phase IV (KMG-V): Genome sequencing to study the core and pangenomes of soil and plant-associated prokaryotes.</title>
        <authorList>
            <person name="Whitman W."/>
        </authorList>
    </citation>
    <scope>NUCLEOTIDE SEQUENCE [LARGE SCALE GENOMIC DNA]</scope>
    <source>
        <strain evidence="3 4">X4EP2</strain>
    </source>
</reference>
<keyword evidence="3" id="KW-0808">Transferase</keyword>
<dbReference type="PANTHER" id="PTHR45947:SF3">
    <property type="entry name" value="SULFOQUINOVOSYL TRANSFERASE SQD2"/>
    <property type="match status" value="1"/>
</dbReference>
<evidence type="ECO:0000259" key="2">
    <source>
        <dbReference type="Pfam" id="PF13579"/>
    </source>
</evidence>
<dbReference type="SUPFAM" id="SSF53756">
    <property type="entry name" value="UDP-Glycosyltransferase/glycogen phosphorylase"/>
    <property type="match status" value="1"/>
</dbReference>
<dbReference type="InterPro" id="IPR050194">
    <property type="entry name" value="Glycosyltransferase_grp1"/>
</dbReference>
<comment type="caution">
    <text evidence="3">The sequence shown here is derived from an EMBL/GenBank/DDBJ whole genome shotgun (WGS) entry which is preliminary data.</text>
</comment>
<evidence type="ECO:0000259" key="1">
    <source>
        <dbReference type="Pfam" id="PF00534"/>
    </source>
</evidence>
<name>A0A7Y9PJI1_9BACT</name>
<dbReference type="Proteomes" id="UP000589520">
    <property type="component" value="Unassembled WGS sequence"/>
</dbReference>
<dbReference type="Gene3D" id="3.40.50.2000">
    <property type="entry name" value="Glycogen Phosphorylase B"/>
    <property type="match status" value="2"/>
</dbReference>
<organism evidence="3 4">
    <name type="scientific">Granulicella arctica</name>
    <dbReference type="NCBI Taxonomy" id="940613"/>
    <lineage>
        <taxon>Bacteria</taxon>
        <taxon>Pseudomonadati</taxon>
        <taxon>Acidobacteriota</taxon>
        <taxon>Terriglobia</taxon>
        <taxon>Terriglobales</taxon>
        <taxon>Acidobacteriaceae</taxon>
        <taxon>Granulicella</taxon>
    </lineage>
</organism>
<evidence type="ECO:0000313" key="4">
    <source>
        <dbReference type="Proteomes" id="UP000589520"/>
    </source>
</evidence>
<protein>
    <submittedName>
        <fullName evidence="3">Glycosyltransferase involved in cell wall biosynthesis</fullName>
    </submittedName>
</protein>
<feature type="domain" description="Glycosyltransferase subfamily 4-like N-terminal" evidence="2">
    <location>
        <begin position="15"/>
        <end position="174"/>
    </location>
</feature>
<dbReference type="Pfam" id="PF13579">
    <property type="entry name" value="Glyco_trans_4_4"/>
    <property type="match status" value="1"/>
</dbReference>
<keyword evidence="4" id="KW-1185">Reference proteome</keyword>
<gene>
    <name evidence="3" type="ORF">HDF17_003215</name>
</gene>
<dbReference type="InterPro" id="IPR028098">
    <property type="entry name" value="Glyco_trans_4-like_N"/>
</dbReference>